<dbReference type="InterPro" id="IPR031852">
    <property type="entry name" value="Vik1/Cik1_MT-bd"/>
</dbReference>
<dbReference type="InterPro" id="IPR027417">
    <property type="entry name" value="P-loop_NTPase"/>
</dbReference>
<dbReference type="GO" id="GO:0003777">
    <property type="term" value="F:microtubule motor activity"/>
    <property type="evidence" value="ECO:0007669"/>
    <property type="project" value="InterPro"/>
</dbReference>
<gene>
    <name evidence="2" type="ORF">RFI_05023</name>
</gene>
<dbReference type="OrthoDB" id="3176171at2759"/>
<keyword evidence="3" id="KW-1185">Reference proteome</keyword>
<dbReference type="EMBL" id="ASPP01004491">
    <property type="protein sequence ID" value="ETO32094.1"/>
    <property type="molecule type" value="Genomic_DNA"/>
</dbReference>
<proteinExistence type="predicted"/>
<evidence type="ECO:0000259" key="1">
    <source>
        <dbReference type="Pfam" id="PF16796"/>
    </source>
</evidence>
<name>X6P1Z8_RETFI</name>
<reference evidence="2 3" key="1">
    <citation type="journal article" date="2013" name="Curr. Biol.">
        <title>The Genome of the Foraminiferan Reticulomyxa filosa.</title>
        <authorList>
            <person name="Glockner G."/>
            <person name="Hulsmann N."/>
            <person name="Schleicher M."/>
            <person name="Noegel A.A."/>
            <person name="Eichinger L."/>
            <person name="Gallinger C."/>
            <person name="Pawlowski J."/>
            <person name="Sierra R."/>
            <person name="Euteneuer U."/>
            <person name="Pillet L."/>
            <person name="Moustafa A."/>
            <person name="Platzer M."/>
            <person name="Groth M."/>
            <person name="Szafranski K."/>
            <person name="Schliwa M."/>
        </authorList>
    </citation>
    <scope>NUCLEOTIDE SEQUENCE [LARGE SCALE GENOMIC DNA]</scope>
</reference>
<sequence>MACSSKQFLVDKTISRMKYFLQSKSKSTFQSKSCTTLTNNFSKCRSVKRLLQMEMQACKWQVDEINNHQLRLKQACESVDNENQSLNISFWISSFCLVLKTESIEALILKLANQRIFHKLQFFIKNIQKIETVVETVKKDESEKIMDLFQNITTLFASTLNQAQIFTIQSYGQEILLCHEYFNIIQEIKKNIRVFCRIRCDETMSVGFLSECNKTREQHWEETNCQFIANHNSLQMKNKVRNKNTVCLDHLFEPSETQEEEEEEVFESTKQFITSFLDGYSVCIFVKYLCRLFVCEMC</sequence>
<dbReference type="AlphaFoldDB" id="X6P1Z8"/>
<feature type="domain" description="Spindle pole body-associated protein Vik1/Cik1 microtubule binding" evidence="1">
    <location>
        <begin position="179"/>
        <end position="286"/>
    </location>
</feature>
<dbReference type="InterPro" id="IPR027640">
    <property type="entry name" value="Kinesin-like_fam"/>
</dbReference>
<protein>
    <submittedName>
        <fullName evidence="2">ATP binding protein</fullName>
    </submittedName>
</protein>
<accession>X6P1Z8</accession>
<dbReference type="GO" id="GO:0008017">
    <property type="term" value="F:microtubule binding"/>
    <property type="evidence" value="ECO:0007669"/>
    <property type="project" value="InterPro"/>
</dbReference>
<comment type="caution">
    <text evidence="2">The sequence shown here is derived from an EMBL/GenBank/DDBJ whole genome shotgun (WGS) entry which is preliminary data.</text>
</comment>
<dbReference type="PANTHER" id="PTHR47972">
    <property type="entry name" value="KINESIN-LIKE PROTEIN KLP-3"/>
    <property type="match status" value="1"/>
</dbReference>
<dbReference type="GO" id="GO:0007018">
    <property type="term" value="P:microtubule-based movement"/>
    <property type="evidence" value="ECO:0007669"/>
    <property type="project" value="InterPro"/>
</dbReference>
<dbReference type="SUPFAM" id="SSF52540">
    <property type="entry name" value="P-loop containing nucleoside triphosphate hydrolases"/>
    <property type="match status" value="1"/>
</dbReference>
<dbReference type="InterPro" id="IPR036961">
    <property type="entry name" value="Kinesin_motor_dom_sf"/>
</dbReference>
<dbReference type="Proteomes" id="UP000023152">
    <property type="component" value="Unassembled WGS sequence"/>
</dbReference>
<dbReference type="Gene3D" id="3.40.850.10">
    <property type="entry name" value="Kinesin motor domain"/>
    <property type="match status" value="1"/>
</dbReference>
<evidence type="ECO:0000313" key="2">
    <source>
        <dbReference type="EMBL" id="ETO32094.1"/>
    </source>
</evidence>
<dbReference type="Pfam" id="PF16796">
    <property type="entry name" value="Microtub_bd"/>
    <property type="match status" value="1"/>
</dbReference>
<evidence type="ECO:0000313" key="3">
    <source>
        <dbReference type="Proteomes" id="UP000023152"/>
    </source>
</evidence>
<organism evidence="2 3">
    <name type="scientific">Reticulomyxa filosa</name>
    <dbReference type="NCBI Taxonomy" id="46433"/>
    <lineage>
        <taxon>Eukaryota</taxon>
        <taxon>Sar</taxon>
        <taxon>Rhizaria</taxon>
        <taxon>Retaria</taxon>
        <taxon>Foraminifera</taxon>
        <taxon>Monothalamids</taxon>
        <taxon>Reticulomyxidae</taxon>
        <taxon>Reticulomyxa</taxon>
    </lineage>
</organism>